<keyword evidence="2" id="KW-0732">Signal</keyword>
<protein>
    <submittedName>
        <fullName evidence="3">ABC transporter substrate-binding protein</fullName>
    </submittedName>
</protein>
<dbReference type="RefSeq" id="WP_205118737.1">
    <property type="nucleotide sequence ID" value="NZ_JAFBCM010000001.1"/>
</dbReference>
<sequence length="421" mass="44997">MNARARRVIRPIATATALAAMFVGAACGAPEPPGGTGNGTGGENSAAPTDASSVPDKPSKPVTLDILDVAGNLQLTQAMIDDFVANNKDVVTRVTYQKATGPETAGKIKAQQDGGNVQTDLVLTGNDGLSAGIDQGLWLPIVKDFGDRLDAPMADYLEPAAEMQKLAQDQGVVVTYYPSGPLLEYDPKQVPQPPTTAQGLLDWAKANPGKFMYARPANSGPGRTLLMGLPYILGDKDPKDPINGWEKTWKYLAELDKYVEFYPSGTADTMKNLGNGSVGIIASTTGWYVNPRVLGTVPKEVKVGAVEGFTWVTDAHYAVIPKGVSADNISAILLLLQWMLKPDQQAKAYDKGFFYPGPAIKDVTIDMAPAESQQAIKDYGDPSFEKLIADNPKATPLEAKELVAAFDKWDREIGGSKVKKQ</sequence>
<dbReference type="SUPFAM" id="SSF53850">
    <property type="entry name" value="Periplasmic binding protein-like II"/>
    <property type="match status" value="1"/>
</dbReference>
<evidence type="ECO:0000313" key="4">
    <source>
        <dbReference type="Proteomes" id="UP001595699"/>
    </source>
</evidence>
<dbReference type="Pfam" id="PF13416">
    <property type="entry name" value="SBP_bac_8"/>
    <property type="match status" value="1"/>
</dbReference>
<comment type="caution">
    <text evidence="3">The sequence shown here is derived from an EMBL/GenBank/DDBJ whole genome shotgun (WGS) entry which is preliminary data.</text>
</comment>
<keyword evidence="4" id="KW-1185">Reference proteome</keyword>
<feature type="signal peptide" evidence="2">
    <location>
        <begin position="1"/>
        <end position="28"/>
    </location>
</feature>
<proteinExistence type="predicted"/>
<dbReference type="Proteomes" id="UP001595699">
    <property type="component" value="Unassembled WGS sequence"/>
</dbReference>
<feature type="chain" id="PRO_5045573428" evidence="2">
    <location>
        <begin position="29"/>
        <end position="421"/>
    </location>
</feature>
<dbReference type="Gene3D" id="3.40.190.10">
    <property type="entry name" value="Periplasmic binding protein-like II"/>
    <property type="match status" value="2"/>
</dbReference>
<evidence type="ECO:0000256" key="1">
    <source>
        <dbReference type="SAM" id="MobiDB-lite"/>
    </source>
</evidence>
<reference evidence="4" key="1">
    <citation type="journal article" date="2019" name="Int. J. Syst. Evol. Microbiol.">
        <title>The Global Catalogue of Microorganisms (GCM) 10K type strain sequencing project: providing services to taxonomists for standard genome sequencing and annotation.</title>
        <authorList>
            <consortium name="The Broad Institute Genomics Platform"/>
            <consortium name="The Broad Institute Genome Sequencing Center for Infectious Disease"/>
            <person name="Wu L."/>
            <person name="Ma J."/>
        </authorList>
    </citation>
    <scope>NUCLEOTIDE SEQUENCE [LARGE SCALE GENOMIC DNA]</scope>
    <source>
        <strain evidence="4">CGMCC 4.7241</strain>
    </source>
</reference>
<dbReference type="PROSITE" id="PS51257">
    <property type="entry name" value="PROKAR_LIPOPROTEIN"/>
    <property type="match status" value="1"/>
</dbReference>
<dbReference type="EMBL" id="JBHRZH010000015">
    <property type="protein sequence ID" value="MFC3762443.1"/>
    <property type="molecule type" value="Genomic_DNA"/>
</dbReference>
<dbReference type="PANTHER" id="PTHR42779">
    <property type="entry name" value="PROTEIN YNJB"/>
    <property type="match status" value="1"/>
</dbReference>
<name>A0ABV7YE56_9ACTN</name>
<dbReference type="InterPro" id="IPR006059">
    <property type="entry name" value="SBP"/>
</dbReference>
<feature type="region of interest" description="Disordered" evidence="1">
    <location>
        <begin position="32"/>
        <end position="60"/>
    </location>
</feature>
<gene>
    <name evidence="3" type="ORF">ACFOUW_16500</name>
</gene>
<accession>A0ABV7YE56</accession>
<organism evidence="3 4">
    <name type="scientific">Tenggerimyces flavus</name>
    <dbReference type="NCBI Taxonomy" id="1708749"/>
    <lineage>
        <taxon>Bacteria</taxon>
        <taxon>Bacillati</taxon>
        <taxon>Actinomycetota</taxon>
        <taxon>Actinomycetes</taxon>
        <taxon>Propionibacteriales</taxon>
        <taxon>Nocardioidaceae</taxon>
        <taxon>Tenggerimyces</taxon>
    </lineage>
</organism>
<dbReference type="PANTHER" id="PTHR42779:SF1">
    <property type="entry name" value="PROTEIN YNJB"/>
    <property type="match status" value="1"/>
</dbReference>
<evidence type="ECO:0000313" key="3">
    <source>
        <dbReference type="EMBL" id="MFC3762443.1"/>
    </source>
</evidence>
<evidence type="ECO:0000256" key="2">
    <source>
        <dbReference type="SAM" id="SignalP"/>
    </source>
</evidence>